<dbReference type="PANTHER" id="PTHR18964:SF169">
    <property type="entry name" value="N-ACETYLMANNOSAMINE KINASE"/>
    <property type="match status" value="1"/>
</dbReference>
<dbReference type="Proteomes" id="UP001595632">
    <property type="component" value="Unassembled WGS sequence"/>
</dbReference>
<gene>
    <name evidence="1" type="ORF">ACFOGP_10150</name>
</gene>
<keyword evidence="2" id="KW-1185">Reference proteome</keyword>
<dbReference type="Gene3D" id="3.30.420.40">
    <property type="match status" value="2"/>
</dbReference>
<dbReference type="SUPFAM" id="SSF53067">
    <property type="entry name" value="Actin-like ATPase domain"/>
    <property type="match status" value="1"/>
</dbReference>
<comment type="caution">
    <text evidence="1">The sequence shown here is derived from an EMBL/GenBank/DDBJ whole genome shotgun (WGS) entry which is preliminary data.</text>
</comment>
<dbReference type="PANTHER" id="PTHR18964">
    <property type="entry name" value="ROK (REPRESSOR, ORF, KINASE) FAMILY"/>
    <property type="match status" value="1"/>
</dbReference>
<organism evidence="1 2">
    <name type="scientific">Psychromarinibacter halotolerans</name>
    <dbReference type="NCBI Taxonomy" id="1775175"/>
    <lineage>
        <taxon>Bacteria</taxon>
        <taxon>Pseudomonadati</taxon>
        <taxon>Pseudomonadota</taxon>
        <taxon>Alphaproteobacteria</taxon>
        <taxon>Rhodobacterales</taxon>
        <taxon>Paracoccaceae</taxon>
        <taxon>Psychromarinibacter</taxon>
    </lineage>
</organism>
<name>A0ABV7GNX2_9RHOB</name>
<accession>A0ABV7GNX2</accession>
<evidence type="ECO:0000313" key="2">
    <source>
        <dbReference type="Proteomes" id="UP001595632"/>
    </source>
</evidence>
<dbReference type="InterPro" id="IPR000600">
    <property type="entry name" value="ROK"/>
</dbReference>
<dbReference type="InterPro" id="IPR043129">
    <property type="entry name" value="ATPase_NBD"/>
</dbReference>
<reference evidence="2" key="1">
    <citation type="journal article" date="2019" name="Int. J. Syst. Evol. Microbiol.">
        <title>The Global Catalogue of Microorganisms (GCM) 10K type strain sequencing project: providing services to taxonomists for standard genome sequencing and annotation.</title>
        <authorList>
            <consortium name="The Broad Institute Genomics Platform"/>
            <consortium name="The Broad Institute Genome Sequencing Center for Infectious Disease"/>
            <person name="Wu L."/>
            <person name="Ma J."/>
        </authorList>
    </citation>
    <scope>NUCLEOTIDE SEQUENCE [LARGE SCALE GENOMIC DNA]</scope>
    <source>
        <strain evidence="2">KCTC 52366</strain>
    </source>
</reference>
<sequence length="286" mass="29061">MSAALAIDIGGTKVLCALVEDGVVLDHAVAETARGSGPAAWLETAASLAAGWTGRYQRLGLAVTGRVSATGRWSALNPGTLNIPDNTPLTDLAADKFGVPALAVNDAQAAAWGEYRYGAGRGEDLVYLTVSTGIGGGIVSGGQLLRGRGGIAGHFGQMRIGGRNGARLESRMAGRWLTEAADAAGHPADARGVFEAAKRGEAWAQDLRDTAERRVAELTGDVQLTLDPVRIVMGGGIGLSDGFIDNVAAHHAALPPALRPALVPAQLGVLAGAVGAAALADDFSSN</sequence>
<dbReference type="Pfam" id="PF00480">
    <property type="entry name" value="ROK"/>
    <property type="match status" value="1"/>
</dbReference>
<evidence type="ECO:0000313" key="1">
    <source>
        <dbReference type="EMBL" id="MFC3143072.1"/>
    </source>
</evidence>
<dbReference type="RefSeq" id="WP_275633051.1">
    <property type="nucleotide sequence ID" value="NZ_JARGYD010000004.1"/>
</dbReference>
<dbReference type="EMBL" id="JBHRTB010000010">
    <property type="protein sequence ID" value="MFC3143072.1"/>
    <property type="molecule type" value="Genomic_DNA"/>
</dbReference>
<protein>
    <submittedName>
        <fullName evidence="1">ROK family protein</fullName>
    </submittedName>
</protein>
<proteinExistence type="predicted"/>